<reference evidence="3 4" key="1">
    <citation type="submission" date="2016-10" db="EMBL/GenBank/DDBJ databases">
        <authorList>
            <person name="de Groot N.N."/>
        </authorList>
    </citation>
    <scope>NUCLEOTIDE SEQUENCE [LARGE SCALE GENOMIC DNA]</scope>
    <source>
        <strain evidence="3 4">DSM 21001</strain>
    </source>
</reference>
<gene>
    <name evidence="3" type="ORF">SAMN05421771_1916</name>
</gene>
<dbReference type="SUPFAM" id="SSF56281">
    <property type="entry name" value="Metallo-hydrolase/oxidoreductase"/>
    <property type="match status" value="1"/>
</dbReference>
<organism evidence="3 4">
    <name type="scientific">Granulicella pectinivorans</name>
    <dbReference type="NCBI Taxonomy" id="474950"/>
    <lineage>
        <taxon>Bacteria</taxon>
        <taxon>Pseudomonadati</taxon>
        <taxon>Acidobacteriota</taxon>
        <taxon>Terriglobia</taxon>
        <taxon>Terriglobales</taxon>
        <taxon>Acidobacteriaceae</taxon>
        <taxon>Granulicella</taxon>
    </lineage>
</organism>
<feature type="chain" id="PRO_5011522080" evidence="1">
    <location>
        <begin position="32"/>
        <end position="336"/>
    </location>
</feature>
<protein>
    <submittedName>
        <fullName evidence="3">Glyoxylase, beta-lactamase superfamily II</fullName>
    </submittedName>
</protein>
<dbReference type="AlphaFoldDB" id="A0A1I6M629"/>
<proteinExistence type="predicted"/>
<dbReference type="InterPro" id="IPR006311">
    <property type="entry name" value="TAT_signal"/>
</dbReference>
<evidence type="ECO:0000313" key="4">
    <source>
        <dbReference type="Proteomes" id="UP000199024"/>
    </source>
</evidence>
<dbReference type="Proteomes" id="UP000199024">
    <property type="component" value="Unassembled WGS sequence"/>
</dbReference>
<dbReference type="PROSITE" id="PS51318">
    <property type="entry name" value="TAT"/>
    <property type="match status" value="1"/>
</dbReference>
<evidence type="ECO:0000256" key="1">
    <source>
        <dbReference type="SAM" id="SignalP"/>
    </source>
</evidence>
<dbReference type="SMART" id="SM00849">
    <property type="entry name" value="Lactamase_B"/>
    <property type="match status" value="1"/>
</dbReference>
<dbReference type="InterPro" id="IPR036866">
    <property type="entry name" value="RibonucZ/Hydroxyglut_hydro"/>
</dbReference>
<feature type="signal peptide" evidence="1">
    <location>
        <begin position="1"/>
        <end position="31"/>
    </location>
</feature>
<evidence type="ECO:0000313" key="3">
    <source>
        <dbReference type="EMBL" id="SFS11149.1"/>
    </source>
</evidence>
<name>A0A1I6M629_9BACT</name>
<feature type="domain" description="Metallo-beta-lactamase" evidence="2">
    <location>
        <begin position="92"/>
        <end position="266"/>
    </location>
</feature>
<dbReference type="RefSeq" id="WP_245781786.1">
    <property type="nucleotide sequence ID" value="NZ_FOZL01000001.1"/>
</dbReference>
<dbReference type="Gene3D" id="3.60.15.10">
    <property type="entry name" value="Ribonuclease Z/Hydroxyacylglutathione hydrolase-like"/>
    <property type="match status" value="1"/>
</dbReference>
<dbReference type="EMBL" id="FOZL01000001">
    <property type="protein sequence ID" value="SFS11149.1"/>
    <property type="molecule type" value="Genomic_DNA"/>
</dbReference>
<dbReference type="Pfam" id="PF00753">
    <property type="entry name" value="Lactamase_B"/>
    <property type="match status" value="1"/>
</dbReference>
<keyword evidence="4" id="KW-1185">Reference proteome</keyword>
<evidence type="ECO:0000259" key="2">
    <source>
        <dbReference type="SMART" id="SM00849"/>
    </source>
</evidence>
<dbReference type="InterPro" id="IPR001279">
    <property type="entry name" value="Metallo-B-lactamas"/>
</dbReference>
<dbReference type="STRING" id="474950.SAMN05421771_1916"/>
<keyword evidence="1" id="KW-0732">Signal</keyword>
<sequence>MMNLNRRSFLSLPVASIVVPVAEAMAPHAYAAPVKALTVNFKENVPAKGTFPARWICGSESAMDNTDPPTQVHWYNEHTVVLRQNKCYSYEAPFMMLYFGNERVLMVDQGFNTLATDWPLRAVVDECMTTWAKKHGRKMEDMELLLAFSHLHADHYAAQNEFAGRTNTRIMGLTHEEMVGFWGMTQYPEERVVLDLGGREIWIWGSPGHVMSEFAYYDTYTQILYTGDMFYRGRCYISFWQPWFDSMTRLMKFLDEHPVTHVVGCHVEMGRGGEDYPYGVTWQPDEATWQLSVAELRHAYDVAKTITKPGIYFTGGVYLCNQTRGTTTIDKNPYAY</sequence>
<accession>A0A1I6M629</accession>